<dbReference type="PROSITE" id="PS50004">
    <property type="entry name" value="C2"/>
    <property type="match status" value="1"/>
</dbReference>
<dbReference type="AlphaFoldDB" id="A0A7S3PUY9"/>
<evidence type="ECO:0000256" key="1">
    <source>
        <dbReference type="SAM" id="Phobius"/>
    </source>
</evidence>
<name>A0A7S3PUY9_9STRA</name>
<dbReference type="InterPro" id="IPR000008">
    <property type="entry name" value="C2_dom"/>
</dbReference>
<feature type="transmembrane region" description="Helical" evidence="1">
    <location>
        <begin position="54"/>
        <end position="76"/>
    </location>
</feature>
<dbReference type="Gene3D" id="2.60.40.150">
    <property type="entry name" value="C2 domain"/>
    <property type="match status" value="1"/>
</dbReference>
<evidence type="ECO:0000259" key="2">
    <source>
        <dbReference type="PROSITE" id="PS50004"/>
    </source>
</evidence>
<dbReference type="InterPro" id="IPR035892">
    <property type="entry name" value="C2_domain_sf"/>
</dbReference>
<dbReference type="SUPFAM" id="SSF49562">
    <property type="entry name" value="C2 domain (Calcium/lipid-binding domain, CaLB)"/>
    <property type="match status" value="1"/>
</dbReference>
<dbReference type="EMBL" id="HBIO01001719">
    <property type="protein sequence ID" value="CAE0456402.1"/>
    <property type="molecule type" value="Transcribed_RNA"/>
</dbReference>
<dbReference type="CDD" id="cd00030">
    <property type="entry name" value="C2"/>
    <property type="match status" value="1"/>
</dbReference>
<proteinExistence type="predicted"/>
<accession>A0A7S3PUY9</accession>
<sequence>MGVLFFFPVVRIFLFLLKMVLYIALLVGTWYSWKKFNIQKIKSNYYKLVSSLNGSIGSAISTLGTSLGVLGLGNYFEEKECTIEILSADMEKEPNKYDLLSKPDCYVRVKHHNCIRRTQTEGNTYHPKFLFSARMPLKTNKGNGKGFIFVVLEDDVLSEHKIMGRAYISAERAEKLILSGEKTSLSIGDGIGEIEIRITLIEPDYDKGDKKLLKDYDLQEELKPADETHSEKPASKQSPFMKIVKSESGLKQIRNKSMVSIRKQKVI</sequence>
<evidence type="ECO:0000313" key="3">
    <source>
        <dbReference type="EMBL" id="CAE0456402.1"/>
    </source>
</evidence>
<keyword evidence="1" id="KW-0812">Transmembrane</keyword>
<feature type="transmembrane region" description="Helical" evidence="1">
    <location>
        <begin position="12"/>
        <end position="33"/>
    </location>
</feature>
<dbReference type="Pfam" id="PF00168">
    <property type="entry name" value="C2"/>
    <property type="match status" value="1"/>
</dbReference>
<feature type="domain" description="C2" evidence="2">
    <location>
        <begin position="62"/>
        <end position="187"/>
    </location>
</feature>
<keyword evidence="1" id="KW-1133">Transmembrane helix</keyword>
<protein>
    <recommendedName>
        <fullName evidence="2">C2 domain-containing protein</fullName>
    </recommendedName>
</protein>
<reference evidence="3" key="1">
    <citation type="submission" date="2021-01" db="EMBL/GenBank/DDBJ databases">
        <authorList>
            <person name="Corre E."/>
            <person name="Pelletier E."/>
            <person name="Niang G."/>
            <person name="Scheremetjew M."/>
            <person name="Finn R."/>
            <person name="Kale V."/>
            <person name="Holt S."/>
            <person name="Cochrane G."/>
            <person name="Meng A."/>
            <person name="Brown T."/>
            <person name="Cohen L."/>
        </authorList>
    </citation>
    <scope>NUCLEOTIDE SEQUENCE</scope>
    <source>
        <strain evidence="3">MM31A-1</strain>
    </source>
</reference>
<gene>
    <name evidence="3" type="ORF">CDEB00056_LOCUS1243</name>
</gene>
<keyword evidence="1" id="KW-0472">Membrane</keyword>
<organism evidence="3">
    <name type="scientific">Chaetoceros debilis</name>
    <dbReference type="NCBI Taxonomy" id="122233"/>
    <lineage>
        <taxon>Eukaryota</taxon>
        <taxon>Sar</taxon>
        <taxon>Stramenopiles</taxon>
        <taxon>Ochrophyta</taxon>
        <taxon>Bacillariophyta</taxon>
        <taxon>Coscinodiscophyceae</taxon>
        <taxon>Chaetocerotophycidae</taxon>
        <taxon>Chaetocerotales</taxon>
        <taxon>Chaetocerotaceae</taxon>
        <taxon>Chaetoceros</taxon>
    </lineage>
</organism>